<dbReference type="EMBL" id="JACCBG010000001">
    <property type="protein sequence ID" value="NYD43140.1"/>
    <property type="molecule type" value="Genomic_DNA"/>
</dbReference>
<protein>
    <submittedName>
        <fullName evidence="2">Uncharacterized protein</fullName>
    </submittedName>
</protein>
<evidence type="ECO:0000256" key="1">
    <source>
        <dbReference type="SAM" id="MobiDB-lite"/>
    </source>
</evidence>
<feature type="compositionally biased region" description="Low complexity" evidence="1">
    <location>
        <begin position="47"/>
        <end position="70"/>
    </location>
</feature>
<evidence type="ECO:0000313" key="3">
    <source>
        <dbReference type="Proteomes" id="UP000535511"/>
    </source>
</evidence>
<organism evidence="2 3">
    <name type="scientific">Nocardioides panaciterrulae</name>
    <dbReference type="NCBI Taxonomy" id="661492"/>
    <lineage>
        <taxon>Bacteria</taxon>
        <taxon>Bacillati</taxon>
        <taxon>Actinomycetota</taxon>
        <taxon>Actinomycetes</taxon>
        <taxon>Propionibacteriales</taxon>
        <taxon>Nocardioidaceae</taxon>
        <taxon>Nocardioides</taxon>
    </lineage>
</organism>
<comment type="caution">
    <text evidence="2">The sequence shown here is derived from an EMBL/GenBank/DDBJ whole genome shotgun (WGS) entry which is preliminary data.</text>
</comment>
<feature type="region of interest" description="Disordered" evidence="1">
    <location>
        <begin position="47"/>
        <end position="72"/>
    </location>
</feature>
<gene>
    <name evidence="2" type="ORF">BJZ21_003223</name>
</gene>
<proteinExistence type="predicted"/>
<dbReference type="Proteomes" id="UP000535511">
    <property type="component" value="Unassembled WGS sequence"/>
</dbReference>
<evidence type="ECO:0000313" key="2">
    <source>
        <dbReference type="EMBL" id="NYD43140.1"/>
    </source>
</evidence>
<accession>A0A7Y9E8I4</accession>
<keyword evidence="3" id="KW-1185">Reference proteome</keyword>
<reference evidence="2 3" key="1">
    <citation type="submission" date="2020-07" db="EMBL/GenBank/DDBJ databases">
        <title>Sequencing the genomes of 1000 actinobacteria strains.</title>
        <authorList>
            <person name="Klenk H.-P."/>
        </authorList>
    </citation>
    <scope>NUCLEOTIDE SEQUENCE [LARGE SCALE GENOMIC DNA]</scope>
    <source>
        <strain evidence="2 3">DSM 21350</strain>
    </source>
</reference>
<sequence length="187" mass="18612">MRRTLGPLPLPALRPALKPALRPALLPLLMTVLLTAGLVAGCGADTASDPGASAGSTSTGSASPSPSTGPVDSTVLALISQTAVGGRVDPHPTVLDSRAAVEQFAGRFRGGLLQGRLQQVLAKADLGDGRVPVAAVVAVGCDVPKAVDVQRTPDGLQVTAQPVRSPLPECLAPVTTVAVVAVPSGAV</sequence>
<dbReference type="AlphaFoldDB" id="A0A7Y9E8I4"/>
<name>A0A7Y9E8I4_9ACTN</name>